<accession>A0ABX0SZ59</accession>
<dbReference type="GO" id="GO:0016853">
    <property type="term" value="F:isomerase activity"/>
    <property type="evidence" value="ECO:0007669"/>
    <property type="project" value="UniProtKB-KW"/>
</dbReference>
<dbReference type="EMBL" id="JAANOU010000001">
    <property type="protein sequence ID" value="NIH82249.1"/>
    <property type="molecule type" value="Genomic_DNA"/>
</dbReference>
<protein>
    <submittedName>
        <fullName evidence="2">Sugar phosphate isomerase/epimerase</fullName>
    </submittedName>
</protein>
<keyword evidence="3" id="KW-1185">Reference proteome</keyword>
<comment type="caution">
    <text evidence="2">The sequence shown here is derived from an EMBL/GenBank/DDBJ whole genome shotgun (WGS) entry which is preliminary data.</text>
</comment>
<dbReference type="SUPFAM" id="SSF51658">
    <property type="entry name" value="Xylose isomerase-like"/>
    <property type="match status" value="1"/>
</dbReference>
<gene>
    <name evidence="2" type="ORF">FHX46_004779</name>
</gene>
<dbReference type="Proteomes" id="UP000754495">
    <property type="component" value="Unassembled WGS sequence"/>
</dbReference>
<dbReference type="RefSeq" id="WP_208400261.1">
    <property type="nucleotide sequence ID" value="NZ_JAANOU010000001.1"/>
</dbReference>
<reference evidence="2 3" key="1">
    <citation type="submission" date="2020-03" db="EMBL/GenBank/DDBJ databases">
        <title>Sequencing the genomes of 1000 actinobacteria strains.</title>
        <authorList>
            <person name="Klenk H.-P."/>
        </authorList>
    </citation>
    <scope>NUCLEOTIDE SEQUENCE [LARGE SCALE GENOMIC DNA]</scope>
    <source>
        <strain evidence="2 3">DSM 45668</strain>
    </source>
</reference>
<dbReference type="InterPro" id="IPR036237">
    <property type="entry name" value="Xyl_isomerase-like_sf"/>
</dbReference>
<feature type="domain" description="Xylose isomerase-like TIM barrel" evidence="1">
    <location>
        <begin position="42"/>
        <end position="279"/>
    </location>
</feature>
<evidence type="ECO:0000259" key="1">
    <source>
        <dbReference type="Pfam" id="PF01261"/>
    </source>
</evidence>
<name>A0ABX0SZ59_9PSEU</name>
<dbReference type="InterPro" id="IPR013022">
    <property type="entry name" value="Xyl_isomerase-like_TIM-brl"/>
</dbReference>
<evidence type="ECO:0000313" key="2">
    <source>
        <dbReference type="EMBL" id="NIH82249.1"/>
    </source>
</evidence>
<dbReference type="PANTHER" id="PTHR12110:SF48">
    <property type="entry name" value="BLL3656 PROTEIN"/>
    <property type="match status" value="1"/>
</dbReference>
<dbReference type="InterPro" id="IPR050312">
    <property type="entry name" value="IolE/XylAMocC-like"/>
</dbReference>
<dbReference type="Gene3D" id="3.20.20.150">
    <property type="entry name" value="Divalent-metal-dependent TIM barrel enzymes"/>
    <property type="match status" value="1"/>
</dbReference>
<sequence length="305" mass="32675">MTTTAHTSGPQPAMIATCWTSAGNVAPMDADERSPLAIEERVRAVAAAGWDGIGIAQDDLRAVRDTIGFPSLRELIAEAGIAQTEVELLTDWWTTDTRRARSDETRQLLLDAAEELGANHIKVATTYGDPAEDLTPFVQPLRELSAQAVDRGTRIAIEGMPFSLIGSVPAAAELARAVGHPGCGVIVDSWHVFRAGTTLEELEAALTPDILFGAELDDADATVRGTLFEDTIHHRRLCGEGVFDLVGLVETLTRAGWTGGWGVEIISREHRALPIDEALTRAISTARPIVQAGIAAARADTEENR</sequence>
<organism evidence="2 3">
    <name type="scientific">Amycolatopsis viridis</name>
    <dbReference type="NCBI Taxonomy" id="185678"/>
    <lineage>
        <taxon>Bacteria</taxon>
        <taxon>Bacillati</taxon>
        <taxon>Actinomycetota</taxon>
        <taxon>Actinomycetes</taxon>
        <taxon>Pseudonocardiales</taxon>
        <taxon>Pseudonocardiaceae</taxon>
        <taxon>Amycolatopsis</taxon>
    </lineage>
</organism>
<dbReference type="Pfam" id="PF01261">
    <property type="entry name" value="AP_endonuc_2"/>
    <property type="match status" value="1"/>
</dbReference>
<evidence type="ECO:0000313" key="3">
    <source>
        <dbReference type="Proteomes" id="UP000754495"/>
    </source>
</evidence>
<keyword evidence="2" id="KW-0413">Isomerase</keyword>
<proteinExistence type="predicted"/>
<dbReference type="PANTHER" id="PTHR12110">
    <property type="entry name" value="HYDROXYPYRUVATE ISOMERASE"/>
    <property type="match status" value="1"/>
</dbReference>